<dbReference type="EMBL" id="FRBL01000002">
    <property type="protein sequence ID" value="SHL18256.1"/>
    <property type="molecule type" value="Genomic_DNA"/>
</dbReference>
<dbReference type="RefSeq" id="WP_073079085.1">
    <property type="nucleotide sequence ID" value="NZ_FRBL01000002.1"/>
</dbReference>
<feature type="chain" id="PRO_5009922883" evidence="1">
    <location>
        <begin position="20"/>
        <end position="337"/>
    </location>
</feature>
<dbReference type="ESTHER" id="9bact-a0a1m6yj23">
    <property type="family name" value="Chlorophyllase"/>
</dbReference>
<accession>A0A1M6YJ23</accession>
<feature type="signal peptide" evidence="1">
    <location>
        <begin position="1"/>
        <end position="19"/>
    </location>
</feature>
<evidence type="ECO:0000313" key="2">
    <source>
        <dbReference type="EMBL" id="SHL18256.1"/>
    </source>
</evidence>
<dbReference type="InterPro" id="IPR029058">
    <property type="entry name" value="AB_hydrolase_fold"/>
</dbReference>
<keyword evidence="1" id="KW-0732">Signal</keyword>
<keyword evidence="3" id="KW-1185">Reference proteome</keyword>
<dbReference type="Proteomes" id="UP000184420">
    <property type="component" value="Unassembled WGS sequence"/>
</dbReference>
<dbReference type="PANTHER" id="PTHR33428">
    <property type="entry name" value="CHLOROPHYLLASE-2, CHLOROPLASTIC"/>
    <property type="match status" value="1"/>
</dbReference>
<dbReference type="STRING" id="1419482.SAMN05444266_102342"/>
<sequence length="337" mass="36263">MKRLLFLLIATLLTHSACNKPAPEAPSVKQPAQPANGYGGAAYTHNDIGKVNYDEGNNGFWLYYPMSPTPKEAPVIVFNHGYGAWNPACYGSWIRHLVRRGNIVIFPRYQATLVTTPTIYSSNAAAAISQALKTIAANPSWPQPIKGKYAYVGHSYGAVVSANLALTPGTFGVPTARALVLACPGTGNAPQGAAASYRNMSGKIKMLLITEEDDNRAGTAFSDMLYSTTAYIAPGNKNYIIHQADNHGSPVISANHSEAASTDMWFDSGQRNTVISASFTGTRTDAADYYCYWKLTDALLDCAFYQKGCDTALGNTLGQQYTGHWSDGNAVKPLLVK</sequence>
<protein>
    <submittedName>
        <fullName evidence="2">Chlorophyllase enzyme</fullName>
    </submittedName>
</protein>
<evidence type="ECO:0000256" key="1">
    <source>
        <dbReference type="SAM" id="SignalP"/>
    </source>
</evidence>
<reference evidence="2 3" key="1">
    <citation type="submission" date="2016-11" db="EMBL/GenBank/DDBJ databases">
        <authorList>
            <person name="Jaros S."/>
            <person name="Januszkiewicz K."/>
            <person name="Wedrychowicz H."/>
        </authorList>
    </citation>
    <scope>NUCLEOTIDE SEQUENCE [LARGE SCALE GENOMIC DNA]</scope>
    <source>
        <strain evidence="2 3">DSM 27406</strain>
    </source>
</reference>
<proteinExistence type="predicted"/>
<dbReference type="OrthoDB" id="940952at2"/>
<dbReference type="Gene3D" id="3.40.50.1820">
    <property type="entry name" value="alpha/beta hydrolase"/>
    <property type="match status" value="1"/>
</dbReference>
<gene>
    <name evidence="2" type="ORF">SAMN05444266_102342</name>
</gene>
<dbReference type="SUPFAM" id="SSF53474">
    <property type="entry name" value="alpha/beta-Hydrolases"/>
    <property type="match status" value="1"/>
</dbReference>
<dbReference type="AlphaFoldDB" id="A0A1M6YJ23"/>
<dbReference type="PANTHER" id="PTHR33428:SF14">
    <property type="entry name" value="CARBOXYLESTERASE TYPE B DOMAIN-CONTAINING PROTEIN"/>
    <property type="match status" value="1"/>
</dbReference>
<name>A0A1M6YJ23_9BACT</name>
<evidence type="ECO:0000313" key="3">
    <source>
        <dbReference type="Proteomes" id="UP000184420"/>
    </source>
</evidence>
<organism evidence="2 3">
    <name type="scientific">Chitinophaga jiangningensis</name>
    <dbReference type="NCBI Taxonomy" id="1419482"/>
    <lineage>
        <taxon>Bacteria</taxon>
        <taxon>Pseudomonadati</taxon>
        <taxon>Bacteroidota</taxon>
        <taxon>Chitinophagia</taxon>
        <taxon>Chitinophagales</taxon>
        <taxon>Chitinophagaceae</taxon>
        <taxon>Chitinophaga</taxon>
    </lineage>
</organism>